<evidence type="ECO:0000313" key="2">
    <source>
        <dbReference type="EMBL" id="SDY05001.1"/>
    </source>
</evidence>
<sequence length="53" mass="6114">MKEKEGVLYDNPLLEEEEEIGTDDRKSGNYVNPQAKLRETKTEEVTKITEESV</sequence>
<protein>
    <submittedName>
        <fullName evidence="2">Uncharacterized protein</fullName>
    </submittedName>
</protein>
<accession>A0A1H3GNY4</accession>
<feature type="region of interest" description="Disordered" evidence="1">
    <location>
        <begin position="1"/>
        <end position="53"/>
    </location>
</feature>
<proteinExistence type="predicted"/>
<organism evidence="2 3">
    <name type="scientific">Eubacterium barkeri</name>
    <name type="common">Clostridium barkeri</name>
    <dbReference type="NCBI Taxonomy" id="1528"/>
    <lineage>
        <taxon>Bacteria</taxon>
        <taxon>Bacillati</taxon>
        <taxon>Bacillota</taxon>
        <taxon>Clostridia</taxon>
        <taxon>Eubacteriales</taxon>
        <taxon>Eubacteriaceae</taxon>
        <taxon>Eubacterium</taxon>
    </lineage>
</organism>
<evidence type="ECO:0000313" key="3">
    <source>
        <dbReference type="Proteomes" id="UP000199652"/>
    </source>
</evidence>
<keyword evidence="3" id="KW-1185">Reference proteome</keyword>
<dbReference type="EMBL" id="FNOU01000014">
    <property type="protein sequence ID" value="SDY05001.1"/>
    <property type="molecule type" value="Genomic_DNA"/>
</dbReference>
<dbReference type="STRING" id="1528.SAMN04488579_11475"/>
<reference evidence="3" key="1">
    <citation type="submission" date="2016-10" db="EMBL/GenBank/DDBJ databases">
        <authorList>
            <person name="Varghese N."/>
            <person name="Submissions S."/>
        </authorList>
    </citation>
    <scope>NUCLEOTIDE SEQUENCE [LARGE SCALE GENOMIC DNA]</scope>
    <source>
        <strain evidence="3">VPI 5359</strain>
    </source>
</reference>
<feature type="compositionally biased region" description="Basic and acidic residues" evidence="1">
    <location>
        <begin position="36"/>
        <end position="53"/>
    </location>
</feature>
<dbReference type="AlphaFoldDB" id="A0A1H3GNY4"/>
<dbReference type="Proteomes" id="UP000199652">
    <property type="component" value="Unassembled WGS sequence"/>
</dbReference>
<name>A0A1H3GNY4_EUBBA</name>
<evidence type="ECO:0000256" key="1">
    <source>
        <dbReference type="SAM" id="MobiDB-lite"/>
    </source>
</evidence>
<dbReference type="RefSeq" id="WP_176770888.1">
    <property type="nucleotide sequence ID" value="NZ_FNOU01000014.1"/>
</dbReference>
<gene>
    <name evidence="2" type="ORF">SAMN04488579_11475</name>
</gene>